<keyword evidence="7 8" id="KW-0472">Membrane</keyword>
<feature type="domain" description="Casparian strip membrane protein" evidence="9">
    <location>
        <begin position="25"/>
        <end position="179"/>
    </location>
</feature>
<keyword evidence="5 8" id="KW-0812">Transmembrane</keyword>
<evidence type="ECO:0000313" key="11">
    <source>
        <dbReference type="Proteomes" id="UP000288805"/>
    </source>
</evidence>
<name>A0A438E7L9_VITVI</name>
<feature type="transmembrane region" description="Helical" evidence="8">
    <location>
        <begin position="169"/>
        <end position="191"/>
    </location>
</feature>
<keyword evidence="6 8" id="KW-1133">Transmembrane helix</keyword>
<dbReference type="NCBIfam" id="TIGR01569">
    <property type="entry name" value="A_tha_TIGR01569"/>
    <property type="match status" value="1"/>
</dbReference>
<dbReference type="PANTHER" id="PTHR36488">
    <property type="entry name" value="CASP-LIKE PROTEIN 1U1"/>
    <property type="match status" value="1"/>
</dbReference>
<protein>
    <recommendedName>
        <fullName evidence="8">CASP-like protein</fullName>
    </recommendedName>
</protein>
<organism evidence="10 11">
    <name type="scientific">Vitis vinifera</name>
    <name type="common">Grape</name>
    <dbReference type="NCBI Taxonomy" id="29760"/>
    <lineage>
        <taxon>Eukaryota</taxon>
        <taxon>Viridiplantae</taxon>
        <taxon>Streptophyta</taxon>
        <taxon>Embryophyta</taxon>
        <taxon>Tracheophyta</taxon>
        <taxon>Spermatophyta</taxon>
        <taxon>Magnoliopsida</taxon>
        <taxon>eudicotyledons</taxon>
        <taxon>Gunneridae</taxon>
        <taxon>Pentapetalae</taxon>
        <taxon>rosids</taxon>
        <taxon>Vitales</taxon>
        <taxon>Vitaceae</taxon>
        <taxon>Viteae</taxon>
        <taxon>Vitis</taxon>
    </lineage>
</organism>
<evidence type="ECO:0000256" key="2">
    <source>
        <dbReference type="ARBA" id="ARBA00007651"/>
    </source>
</evidence>
<accession>A0A438E7L9</accession>
<feature type="transmembrane region" description="Helical" evidence="8">
    <location>
        <begin position="113"/>
        <end position="138"/>
    </location>
</feature>
<gene>
    <name evidence="10" type="primary">VIT_10s0092g00220_0</name>
    <name evidence="10" type="ORF">CK203_097558</name>
</gene>
<comment type="subcellular location">
    <subcellularLocation>
        <location evidence="1 8">Cell membrane</location>
        <topology evidence="1 8">Multi-pass membrane protein</topology>
    </subcellularLocation>
</comment>
<evidence type="ECO:0000313" key="10">
    <source>
        <dbReference type="EMBL" id="RVW43610.1"/>
    </source>
</evidence>
<dbReference type="AlphaFoldDB" id="A0A438E7L9"/>
<dbReference type="EMBL" id="QGNW01001374">
    <property type="protein sequence ID" value="RVW43610.1"/>
    <property type="molecule type" value="Genomic_DNA"/>
</dbReference>
<evidence type="ECO:0000256" key="4">
    <source>
        <dbReference type="ARBA" id="ARBA00022475"/>
    </source>
</evidence>
<keyword evidence="4 8" id="KW-1003">Cell membrane</keyword>
<dbReference type="GO" id="GO:0005886">
    <property type="term" value="C:plasma membrane"/>
    <property type="evidence" value="ECO:0007669"/>
    <property type="project" value="UniProtKB-SubCell"/>
</dbReference>
<sequence>MASKGEEKPELVGSKQGIVSVTKAKHDQIVLVLRVVAFLATASATIVMGLNQETKTLLVGTIGTTPIRATLKAKFQHTPAFVFFVVANGLASVYNLVMLGVDVFGRKLDCKGLRLVIISILDMVIVAVVAAGASSAAFMAELGKNGNSHAKWNKICDKFESFCHQGGGALIPSFIALLLLFLISAISIITLHNQKLTSPHATTP</sequence>
<evidence type="ECO:0000256" key="8">
    <source>
        <dbReference type="RuleBase" id="RU361233"/>
    </source>
</evidence>
<evidence type="ECO:0000259" key="9">
    <source>
        <dbReference type="Pfam" id="PF04535"/>
    </source>
</evidence>
<reference evidence="10 11" key="1">
    <citation type="journal article" date="2018" name="PLoS Genet.">
        <title>Population sequencing reveals clonal diversity and ancestral inbreeding in the grapevine cultivar Chardonnay.</title>
        <authorList>
            <person name="Roach M.J."/>
            <person name="Johnson D.L."/>
            <person name="Bohlmann J."/>
            <person name="van Vuuren H.J."/>
            <person name="Jones S.J."/>
            <person name="Pretorius I.S."/>
            <person name="Schmidt S.A."/>
            <person name="Borneman A.R."/>
        </authorList>
    </citation>
    <scope>NUCLEOTIDE SEQUENCE [LARGE SCALE GENOMIC DNA]</scope>
    <source>
        <strain evidence="11">cv. Chardonnay</strain>
        <tissue evidence="10">Leaf</tissue>
    </source>
</reference>
<dbReference type="PANTHER" id="PTHR36488:SF8">
    <property type="entry name" value="CASP-LIKE PROTEIN 1U1"/>
    <property type="match status" value="1"/>
</dbReference>
<evidence type="ECO:0000256" key="3">
    <source>
        <dbReference type="ARBA" id="ARBA00011489"/>
    </source>
</evidence>
<proteinExistence type="inferred from homology"/>
<comment type="similarity">
    <text evidence="2 8">Belongs to the Casparian strip membrane proteins (CASP) family.</text>
</comment>
<feature type="transmembrane region" description="Helical" evidence="8">
    <location>
        <begin position="80"/>
        <end position="101"/>
    </location>
</feature>
<comment type="subunit">
    <text evidence="3 8">Homodimer and heterodimers.</text>
</comment>
<dbReference type="InterPro" id="IPR006702">
    <property type="entry name" value="CASP_dom"/>
</dbReference>
<evidence type="ECO:0000256" key="7">
    <source>
        <dbReference type="ARBA" id="ARBA00023136"/>
    </source>
</evidence>
<comment type="caution">
    <text evidence="10">The sequence shown here is derived from an EMBL/GenBank/DDBJ whole genome shotgun (WGS) entry which is preliminary data.</text>
</comment>
<evidence type="ECO:0000256" key="6">
    <source>
        <dbReference type="ARBA" id="ARBA00022989"/>
    </source>
</evidence>
<dbReference type="InterPro" id="IPR006459">
    <property type="entry name" value="CASP/CASPL"/>
</dbReference>
<feature type="transmembrane region" description="Helical" evidence="8">
    <location>
        <begin position="31"/>
        <end position="50"/>
    </location>
</feature>
<dbReference type="Pfam" id="PF04535">
    <property type="entry name" value="CASP_dom"/>
    <property type="match status" value="1"/>
</dbReference>
<dbReference type="Proteomes" id="UP000288805">
    <property type="component" value="Unassembled WGS sequence"/>
</dbReference>
<evidence type="ECO:0000256" key="5">
    <source>
        <dbReference type="ARBA" id="ARBA00022692"/>
    </source>
</evidence>
<dbReference type="InterPro" id="IPR044173">
    <property type="entry name" value="CASPL"/>
</dbReference>
<evidence type="ECO:0000256" key="1">
    <source>
        <dbReference type="ARBA" id="ARBA00004651"/>
    </source>
</evidence>